<organism evidence="6">
    <name type="scientific">bioreactor metagenome</name>
    <dbReference type="NCBI Taxonomy" id="1076179"/>
    <lineage>
        <taxon>unclassified sequences</taxon>
        <taxon>metagenomes</taxon>
        <taxon>ecological metagenomes</taxon>
    </lineage>
</organism>
<evidence type="ECO:0000256" key="3">
    <source>
        <dbReference type="ARBA" id="ARBA00022679"/>
    </source>
</evidence>
<evidence type="ECO:0000256" key="1">
    <source>
        <dbReference type="ARBA" id="ARBA00006739"/>
    </source>
</evidence>
<reference evidence="6" key="1">
    <citation type="submission" date="2019-08" db="EMBL/GenBank/DDBJ databases">
        <authorList>
            <person name="Kucharzyk K."/>
            <person name="Murdoch R.W."/>
            <person name="Higgins S."/>
            <person name="Loffler F."/>
        </authorList>
    </citation>
    <scope>NUCLEOTIDE SEQUENCE</scope>
</reference>
<keyword evidence="4" id="KW-0812">Transmembrane</keyword>
<comment type="similarity">
    <text evidence="1">Belongs to the glycosyltransferase 2 family.</text>
</comment>
<dbReference type="GO" id="GO:0016757">
    <property type="term" value="F:glycosyltransferase activity"/>
    <property type="evidence" value="ECO:0007669"/>
    <property type="project" value="UniProtKB-KW"/>
</dbReference>
<dbReference type="SUPFAM" id="SSF53448">
    <property type="entry name" value="Nucleotide-diphospho-sugar transferases"/>
    <property type="match status" value="1"/>
</dbReference>
<name>A0A645FCQ2_9ZZZZ</name>
<gene>
    <name evidence="6" type="primary">wbbD_3</name>
    <name evidence="6" type="ORF">SDC9_158430</name>
</gene>
<dbReference type="PANTHER" id="PTHR43685">
    <property type="entry name" value="GLYCOSYLTRANSFERASE"/>
    <property type="match status" value="1"/>
</dbReference>
<keyword evidence="2 6" id="KW-0328">Glycosyltransferase</keyword>
<evidence type="ECO:0000256" key="2">
    <source>
        <dbReference type="ARBA" id="ARBA00022676"/>
    </source>
</evidence>
<keyword evidence="4" id="KW-1133">Transmembrane helix</keyword>
<keyword evidence="4" id="KW-0472">Membrane</keyword>
<feature type="transmembrane region" description="Helical" evidence="4">
    <location>
        <begin position="215"/>
        <end position="233"/>
    </location>
</feature>
<dbReference type="InterPro" id="IPR050834">
    <property type="entry name" value="Glycosyltransf_2"/>
</dbReference>
<proteinExistence type="inferred from homology"/>
<feature type="domain" description="Glycosyltransferase 2-like" evidence="5">
    <location>
        <begin position="7"/>
        <end position="125"/>
    </location>
</feature>
<protein>
    <submittedName>
        <fullName evidence="6">UDP-Gal:alpha-D-GlcNAc-diphosphoundecaprenol beta-1,3-galactosyltransferase</fullName>
        <ecNumber evidence="6">2.4.1.303</ecNumber>
    </submittedName>
</protein>
<comment type="caution">
    <text evidence="6">The sequence shown here is derived from an EMBL/GenBank/DDBJ whole genome shotgun (WGS) entry which is preliminary data.</text>
</comment>
<accession>A0A645FCQ2</accession>
<evidence type="ECO:0000313" key="6">
    <source>
        <dbReference type="EMBL" id="MPN11129.1"/>
    </source>
</evidence>
<evidence type="ECO:0000256" key="4">
    <source>
        <dbReference type="SAM" id="Phobius"/>
    </source>
</evidence>
<sequence>MRQTVHANEWVIVEDGPLTDEMYALLAEFQAKYPLLIKRVPLTINQGLGKALRAGILHCGCDLIARMDTDDIAREDRFEKQLALFSMDPQLDICGSHILEFDGNTDNIHSKRSVPLDDVSIKRYQKRRDGLNHVSVMFKKSAVLSAGNYESCLLMEDTLLWTKMFLNGAKAQNVDDYLVYVRIGTDMFERRGGLAYFKKYKAGRKRVYQTGYISWWDYVYTLAIQFVVALMPIRLRGWVFTRLLHG</sequence>
<dbReference type="Pfam" id="PF00535">
    <property type="entry name" value="Glycos_transf_2"/>
    <property type="match status" value="1"/>
</dbReference>
<evidence type="ECO:0000259" key="5">
    <source>
        <dbReference type="Pfam" id="PF00535"/>
    </source>
</evidence>
<dbReference type="AlphaFoldDB" id="A0A645FCQ2"/>
<dbReference type="InterPro" id="IPR001173">
    <property type="entry name" value="Glyco_trans_2-like"/>
</dbReference>
<dbReference type="EMBL" id="VSSQ01057321">
    <property type="protein sequence ID" value="MPN11129.1"/>
    <property type="molecule type" value="Genomic_DNA"/>
</dbReference>
<dbReference type="PANTHER" id="PTHR43685:SF5">
    <property type="entry name" value="GLYCOSYLTRANSFERASE EPSE-RELATED"/>
    <property type="match status" value="1"/>
</dbReference>
<keyword evidence="3 6" id="KW-0808">Transferase</keyword>
<dbReference type="EC" id="2.4.1.303" evidence="6"/>
<dbReference type="Gene3D" id="3.90.550.10">
    <property type="entry name" value="Spore Coat Polysaccharide Biosynthesis Protein SpsA, Chain A"/>
    <property type="match status" value="1"/>
</dbReference>
<dbReference type="InterPro" id="IPR029044">
    <property type="entry name" value="Nucleotide-diphossugar_trans"/>
</dbReference>